<dbReference type="EMBL" id="CH476601">
    <property type="protein sequence ID" value="EAU33410.1"/>
    <property type="molecule type" value="Genomic_DNA"/>
</dbReference>
<evidence type="ECO:0000313" key="3">
    <source>
        <dbReference type="Proteomes" id="UP000007963"/>
    </source>
</evidence>
<feature type="transmembrane region" description="Helical" evidence="1">
    <location>
        <begin position="618"/>
        <end position="645"/>
    </location>
</feature>
<dbReference type="InterPro" id="IPR036770">
    <property type="entry name" value="Ankyrin_rpt-contain_sf"/>
</dbReference>
<organism evidence="2 3">
    <name type="scientific">Aspergillus terreus (strain NIH 2624 / FGSC A1156)</name>
    <dbReference type="NCBI Taxonomy" id="341663"/>
    <lineage>
        <taxon>Eukaryota</taxon>
        <taxon>Fungi</taxon>
        <taxon>Dikarya</taxon>
        <taxon>Ascomycota</taxon>
        <taxon>Pezizomycotina</taxon>
        <taxon>Eurotiomycetes</taxon>
        <taxon>Eurotiomycetidae</taxon>
        <taxon>Eurotiales</taxon>
        <taxon>Aspergillaceae</taxon>
        <taxon>Aspergillus</taxon>
        <taxon>Aspergillus subgen. Circumdati</taxon>
    </lineage>
</organism>
<keyword evidence="1" id="KW-0812">Transmembrane</keyword>
<gene>
    <name evidence="2" type="ORF">ATEG_05649</name>
</gene>
<dbReference type="Proteomes" id="UP000007963">
    <property type="component" value="Unassembled WGS sequence"/>
</dbReference>
<keyword evidence="1" id="KW-1133">Transmembrane helix</keyword>
<dbReference type="Gene3D" id="1.25.40.20">
    <property type="entry name" value="Ankyrin repeat-containing domain"/>
    <property type="match status" value="1"/>
</dbReference>
<dbReference type="SUPFAM" id="SSF48403">
    <property type="entry name" value="Ankyrin repeat"/>
    <property type="match status" value="1"/>
</dbReference>
<dbReference type="STRING" id="341663.Q0CKY5"/>
<keyword evidence="1" id="KW-0472">Membrane</keyword>
<evidence type="ECO:0008006" key="4">
    <source>
        <dbReference type="Google" id="ProtNLM"/>
    </source>
</evidence>
<dbReference type="GeneID" id="4321855"/>
<reference evidence="3" key="1">
    <citation type="submission" date="2005-09" db="EMBL/GenBank/DDBJ databases">
        <title>Annotation of the Aspergillus terreus NIH2624 genome.</title>
        <authorList>
            <person name="Birren B.W."/>
            <person name="Lander E.S."/>
            <person name="Galagan J.E."/>
            <person name="Nusbaum C."/>
            <person name="Devon K."/>
            <person name="Henn M."/>
            <person name="Ma L.-J."/>
            <person name="Jaffe D.B."/>
            <person name="Butler J."/>
            <person name="Alvarez P."/>
            <person name="Gnerre S."/>
            <person name="Grabherr M."/>
            <person name="Kleber M."/>
            <person name="Mauceli E.W."/>
            <person name="Brockman W."/>
            <person name="Rounsley S."/>
            <person name="Young S.K."/>
            <person name="LaButti K."/>
            <person name="Pushparaj V."/>
            <person name="DeCaprio D."/>
            <person name="Crawford M."/>
            <person name="Koehrsen M."/>
            <person name="Engels R."/>
            <person name="Montgomery P."/>
            <person name="Pearson M."/>
            <person name="Howarth C."/>
            <person name="Larson L."/>
            <person name="Luoma S."/>
            <person name="White J."/>
            <person name="Alvarado L."/>
            <person name="Kodira C.D."/>
            <person name="Zeng Q."/>
            <person name="Oleary S."/>
            <person name="Yandava C."/>
            <person name="Denning D.W."/>
            <person name="Nierman W.C."/>
            <person name="Milne T."/>
            <person name="Madden K."/>
        </authorList>
    </citation>
    <scope>NUCLEOTIDE SEQUENCE [LARGE SCALE GENOMIC DNA]</scope>
    <source>
        <strain evidence="3">NIH 2624 / FGSC A1156</strain>
    </source>
</reference>
<dbReference type="OrthoDB" id="3200163at2759"/>
<dbReference type="HOGENOM" id="CLU_014886_0_0_1"/>
<dbReference type="RefSeq" id="XP_001214827.1">
    <property type="nucleotide sequence ID" value="XM_001214827.1"/>
</dbReference>
<proteinExistence type="predicted"/>
<dbReference type="VEuPathDB" id="FungiDB:ATEG_05649"/>
<sequence>MAEVALGVAGSVVGIVSLAGQLCVGIQELYAFLDSVKDADIDLKCIKDDVVFLQNAVQWIRRDCTDSPKHVDDRLLRMSLELCNSRITRLLAIVEPSENTDHRTKALRKLRATAKKKRMLDFVRDLDSAKMSLMLVHQLYIRENALNGTVGGASQTLTGGMSSGESAMRHDPTCTNSRVEECPMHIRTQTIINSATSVNEYQFLLGKLSTKSISSRAITRKCDSTRITQFETKKKTFKLELARWLAPLNIELQALRRWGNWTYQLRHWRVISANALLFELCQDGDLKNVQRLLSKRLASPFDVSPTGETVLHVSYSLLNFLSFQSAFQYAMGSPREDKHLELARLFIDRGQVDPMASGSQYGIIHAYHGPPETFEYMIKQHTYCIGPEERNKQGKTILHHQILHRLYYGDSFERIKILFITGHHIIDSRITDDGVYVQFGGYTALHCAVERWSWAKTKRDEHTEQQAKSVVQCLLERGENVHAMSRGRRFTPLTAIGEMVIDSPNSSQVEVIREWLGLLSKAGYDLNDYLLTEAKLEQQRPETWPHFRLTFEEENGQILPLLFVSSSVSMARSQDRQVPINTESSAATDVRKIEVPNTESSTLPFLRLSVLSHYAQHLVSYLSIGLNASPATTLLVIVLGCFMVLM</sequence>
<evidence type="ECO:0000256" key="1">
    <source>
        <dbReference type="SAM" id="Phobius"/>
    </source>
</evidence>
<dbReference type="OMA" id="WRVISAN"/>
<protein>
    <recommendedName>
        <fullName evidence="4">NACHT-NTPase and P-loop NTPases N-terminal domain-containing protein</fullName>
    </recommendedName>
</protein>
<accession>Q0CKY5</accession>
<dbReference type="AlphaFoldDB" id="Q0CKY5"/>
<name>Q0CKY5_ASPTN</name>
<dbReference type="InterPro" id="IPR002110">
    <property type="entry name" value="Ankyrin_rpt"/>
</dbReference>
<dbReference type="SMART" id="SM00248">
    <property type="entry name" value="ANK"/>
    <property type="match status" value="2"/>
</dbReference>
<evidence type="ECO:0000313" key="2">
    <source>
        <dbReference type="EMBL" id="EAU33410.1"/>
    </source>
</evidence>